<evidence type="ECO:0000313" key="7">
    <source>
        <dbReference type="Proteomes" id="UP001484239"/>
    </source>
</evidence>
<organism evidence="6 7">
    <name type="scientific">Gaopeijia maritima</name>
    <dbReference type="NCBI Taxonomy" id="3119007"/>
    <lineage>
        <taxon>Bacteria</taxon>
        <taxon>Pseudomonadati</taxon>
        <taxon>Gemmatimonadota</taxon>
        <taxon>Longimicrobiia</taxon>
        <taxon>Gaopeijiales</taxon>
        <taxon>Gaopeijiaceae</taxon>
        <taxon>Gaopeijia</taxon>
    </lineage>
</organism>
<comment type="caution">
    <text evidence="6">The sequence shown here is derived from an EMBL/GenBank/DDBJ whole genome shotgun (WGS) entry which is preliminary data.</text>
</comment>
<dbReference type="PANTHER" id="PTHR43174">
    <property type="entry name" value="UDP-N-ACETYLGLUCOSAMINE 2-EPIMERASE"/>
    <property type="match status" value="1"/>
</dbReference>
<dbReference type="InterPro" id="IPR003331">
    <property type="entry name" value="UDP_GlcNAc_Epimerase_2_dom"/>
</dbReference>
<evidence type="ECO:0000256" key="3">
    <source>
        <dbReference type="ARBA" id="ARBA00038858"/>
    </source>
</evidence>
<keyword evidence="1 4" id="KW-0413">Isomerase</keyword>
<dbReference type="PANTHER" id="PTHR43174:SF2">
    <property type="entry name" value="UDP-N-ACETYLGLUCOSAMINE 2-EPIMERASE"/>
    <property type="match status" value="1"/>
</dbReference>
<dbReference type="InterPro" id="IPR029767">
    <property type="entry name" value="WecB-like"/>
</dbReference>
<dbReference type="Gene3D" id="3.40.50.2000">
    <property type="entry name" value="Glycogen Phosphorylase B"/>
    <property type="match status" value="2"/>
</dbReference>
<dbReference type="GO" id="GO:0008761">
    <property type="term" value="F:UDP-N-acetylglucosamine 2-epimerase activity"/>
    <property type="evidence" value="ECO:0007669"/>
    <property type="project" value="UniProtKB-EC"/>
</dbReference>
<evidence type="ECO:0000256" key="2">
    <source>
        <dbReference type="ARBA" id="ARBA00038209"/>
    </source>
</evidence>
<name>A0ABU9E724_9BACT</name>
<evidence type="ECO:0000256" key="4">
    <source>
        <dbReference type="RuleBase" id="RU003513"/>
    </source>
</evidence>
<evidence type="ECO:0000313" key="6">
    <source>
        <dbReference type="EMBL" id="MEK9499415.1"/>
    </source>
</evidence>
<protein>
    <recommendedName>
        <fullName evidence="3">UDP-N-acetylglucosamine 2-epimerase (non-hydrolyzing)</fullName>
        <ecNumber evidence="3">5.1.3.14</ecNumber>
    </recommendedName>
</protein>
<sequence>MLHGGVSTGLVLIRGRLRGFDPRSIQSTLPRVDVLPKTPGGPTAGAVPTVLVVVGTRPEAIKMAPVYEALRARSEVDAQLVLTGQHTDLVDQVMERFGLRADHDLELMRPGQTLYDVAHGCLDGLREVFQQTKPGAVLVQGDTATVAFAALTGFFEKVLVGHVEAGLRSGDKWAPWPEEIFRRLTDVLTDWYFAPTVRSAEHLLKENVPAHQVFVTGNPVVDALTSLDENRPVGDTTLDAALRRRRAGEGELALVTLHRRESFGQPILDALGGILDLVEAEPDLHVVYPVHPNPNVRGPAHEVLGGHPRIDLLDPVDYFDLMAVVRWADLVLTDSGGIQEEAPSFGTPVLVLREVTERPEGIEAGAAELVGTDRARILTRGRELLAEARAGSAERTALNPYGDGLAGERIADIVVNALTDTPRTTTDWQPARADS</sequence>
<dbReference type="Proteomes" id="UP001484239">
    <property type="component" value="Unassembled WGS sequence"/>
</dbReference>
<proteinExistence type="inferred from homology"/>
<dbReference type="RefSeq" id="WP_405286116.1">
    <property type="nucleotide sequence ID" value="NZ_JBBHLI010000001.1"/>
</dbReference>
<reference evidence="6 7" key="1">
    <citation type="submission" date="2024-02" db="EMBL/GenBank/DDBJ databases">
        <title>A novel Gemmatimonadota bacterium.</title>
        <authorList>
            <person name="Du Z.-J."/>
            <person name="Ye Y.-Q."/>
        </authorList>
    </citation>
    <scope>NUCLEOTIDE SEQUENCE [LARGE SCALE GENOMIC DNA]</scope>
    <source>
        <strain evidence="6 7">DH-20</strain>
    </source>
</reference>
<accession>A0ABU9E724</accession>
<comment type="similarity">
    <text evidence="2 4">Belongs to the UDP-N-acetylglucosamine 2-epimerase family.</text>
</comment>
<keyword evidence="7" id="KW-1185">Reference proteome</keyword>
<dbReference type="CDD" id="cd03786">
    <property type="entry name" value="GTB_UDP-GlcNAc_2-Epimerase"/>
    <property type="match status" value="1"/>
</dbReference>
<dbReference type="SUPFAM" id="SSF53756">
    <property type="entry name" value="UDP-Glycosyltransferase/glycogen phosphorylase"/>
    <property type="match status" value="1"/>
</dbReference>
<evidence type="ECO:0000259" key="5">
    <source>
        <dbReference type="Pfam" id="PF02350"/>
    </source>
</evidence>
<dbReference type="NCBIfam" id="TIGR00236">
    <property type="entry name" value="wecB"/>
    <property type="match status" value="1"/>
</dbReference>
<gene>
    <name evidence="6" type="primary">wecB</name>
    <name evidence="6" type="ORF">WI372_00295</name>
</gene>
<dbReference type="Pfam" id="PF02350">
    <property type="entry name" value="Epimerase_2"/>
    <property type="match status" value="1"/>
</dbReference>
<feature type="domain" description="UDP-N-acetylglucosamine 2-epimerase" evidence="5">
    <location>
        <begin position="69"/>
        <end position="414"/>
    </location>
</feature>
<dbReference type="EC" id="5.1.3.14" evidence="3"/>
<evidence type="ECO:0000256" key="1">
    <source>
        <dbReference type="ARBA" id="ARBA00023235"/>
    </source>
</evidence>
<dbReference type="EMBL" id="JBBHLI010000001">
    <property type="protein sequence ID" value="MEK9499415.1"/>
    <property type="molecule type" value="Genomic_DNA"/>
</dbReference>